<dbReference type="EMBL" id="CP015118">
    <property type="protein sequence ID" value="ARN20717.1"/>
    <property type="molecule type" value="Genomic_DNA"/>
</dbReference>
<evidence type="ECO:0000256" key="2">
    <source>
        <dbReference type="SAM" id="SignalP"/>
    </source>
</evidence>
<feature type="region of interest" description="Disordered" evidence="1">
    <location>
        <begin position="33"/>
        <end position="59"/>
    </location>
</feature>
<accession>A0A1W6L970</accession>
<dbReference type="STRING" id="946333.A4W93_12880"/>
<proteinExistence type="predicted"/>
<name>A0A1W6L970_9BURK</name>
<dbReference type="PROSITE" id="PS50005">
    <property type="entry name" value="TPR"/>
    <property type="match status" value="2"/>
</dbReference>
<dbReference type="InterPro" id="IPR013360">
    <property type="entry name" value="Pilus_4_PilW"/>
</dbReference>
<keyword evidence="2" id="KW-0732">Signal</keyword>
<dbReference type="PANTHER" id="PTHR12558">
    <property type="entry name" value="CELL DIVISION CYCLE 16,23,27"/>
    <property type="match status" value="1"/>
</dbReference>
<feature type="chain" id="PRO_5044292457" evidence="2">
    <location>
        <begin position="29"/>
        <end position="282"/>
    </location>
</feature>
<dbReference type="Pfam" id="PF13414">
    <property type="entry name" value="TPR_11"/>
    <property type="match status" value="1"/>
</dbReference>
<evidence type="ECO:0000256" key="1">
    <source>
        <dbReference type="SAM" id="MobiDB-lite"/>
    </source>
</evidence>
<sequence length="282" mass="31602">MTRERLRSFCLVAGWVSALLLVSGCVNVPDPNRAAPNPEAAPSFDSRDAKAPVNEDTARTRRARARLELAAAYFQRGQSDIALEEVKQSIQADPNSPEAYNLRGLIYSGMGDDAQAEESFRRAQVLNPRDPDTMHNYGWFLCQRRRFDEAAAQFNQALAIPQYAGVPRTLLTSGICEWRAGHLDTAEATLKRAYDAAPSNPVIGINLAEVLYQRGDYERARFYIRRVNQSEETSNAQSLWLGARTEMKLGNQQGANELGLQLRNRFPKSRESLSFDRGSFNE</sequence>
<reference evidence="3 4" key="1">
    <citation type="submission" date="2016-04" db="EMBL/GenBank/DDBJ databases">
        <title>Complete genome sequence of natural rubber-degrading, novel Gram-negative bacterium, Rhizobacter gummiphilus strain NS21.</title>
        <authorList>
            <person name="Tabata M."/>
            <person name="Kasai D."/>
            <person name="Fukuda M."/>
        </authorList>
    </citation>
    <scope>NUCLEOTIDE SEQUENCE [LARGE SCALE GENOMIC DNA]</scope>
    <source>
        <strain evidence="3 4">NS21</strain>
    </source>
</reference>
<dbReference type="InterPro" id="IPR019734">
    <property type="entry name" value="TPR_rpt"/>
</dbReference>
<evidence type="ECO:0000313" key="4">
    <source>
        <dbReference type="Proteomes" id="UP000193427"/>
    </source>
</evidence>
<dbReference type="RefSeq" id="WP_085750996.1">
    <property type="nucleotide sequence ID" value="NZ_BSPR01000007.1"/>
</dbReference>
<feature type="compositionally biased region" description="Low complexity" evidence="1">
    <location>
        <begin position="33"/>
        <end position="42"/>
    </location>
</feature>
<dbReference type="SMART" id="SM00028">
    <property type="entry name" value="TPR"/>
    <property type="match status" value="5"/>
</dbReference>
<protein>
    <submittedName>
        <fullName evidence="3">Uncharacterized protein</fullName>
    </submittedName>
</protein>
<feature type="signal peptide" evidence="2">
    <location>
        <begin position="1"/>
        <end position="28"/>
    </location>
</feature>
<keyword evidence="4" id="KW-1185">Reference proteome</keyword>
<dbReference type="PROSITE" id="PS51257">
    <property type="entry name" value="PROKAR_LIPOPROTEIN"/>
    <property type="match status" value="1"/>
</dbReference>
<dbReference type="Gene3D" id="1.25.40.10">
    <property type="entry name" value="Tetratricopeptide repeat domain"/>
    <property type="match status" value="1"/>
</dbReference>
<evidence type="ECO:0000313" key="3">
    <source>
        <dbReference type="EMBL" id="ARN20717.1"/>
    </source>
</evidence>
<dbReference type="KEGG" id="rgu:A4W93_12880"/>
<dbReference type="AlphaFoldDB" id="A0A1W6L970"/>
<dbReference type="PANTHER" id="PTHR12558:SF13">
    <property type="entry name" value="CELL DIVISION CYCLE PROTEIN 27 HOMOLOG"/>
    <property type="match status" value="1"/>
</dbReference>
<dbReference type="InterPro" id="IPR011990">
    <property type="entry name" value="TPR-like_helical_dom_sf"/>
</dbReference>
<dbReference type="OrthoDB" id="9814042at2"/>
<dbReference type="NCBIfam" id="TIGR02521">
    <property type="entry name" value="type_IV_pilW"/>
    <property type="match status" value="1"/>
</dbReference>
<dbReference type="Pfam" id="PF14559">
    <property type="entry name" value="TPR_19"/>
    <property type="match status" value="1"/>
</dbReference>
<gene>
    <name evidence="3" type="ORF">A4W93_12880</name>
</gene>
<dbReference type="SUPFAM" id="SSF48452">
    <property type="entry name" value="TPR-like"/>
    <property type="match status" value="1"/>
</dbReference>
<organism evidence="3 4">
    <name type="scientific">Piscinibacter gummiphilus</name>
    <dbReference type="NCBI Taxonomy" id="946333"/>
    <lineage>
        <taxon>Bacteria</taxon>
        <taxon>Pseudomonadati</taxon>
        <taxon>Pseudomonadota</taxon>
        <taxon>Betaproteobacteria</taxon>
        <taxon>Burkholderiales</taxon>
        <taxon>Sphaerotilaceae</taxon>
        <taxon>Piscinibacter</taxon>
    </lineage>
</organism>
<dbReference type="Proteomes" id="UP000193427">
    <property type="component" value="Chromosome"/>
</dbReference>